<dbReference type="EMBL" id="MQVX01000001">
    <property type="protein sequence ID" value="PQJ14593.1"/>
    <property type="molecule type" value="Genomic_DNA"/>
</dbReference>
<reference evidence="3" key="1">
    <citation type="submission" date="2016-11" db="EMBL/GenBank/DDBJ databases">
        <title>Trade-off between light-utilization and light-protection in marine flavobacteria.</title>
        <authorList>
            <person name="Kumagai Y."/>
            <person name="Yoshizawa S."/>
            <person name="Kogure K."/>
        </authorList>
    </citation>
    <scope>NUCLEOTIDE SEQUENCE [LARGE SCALE GENOMIC DNA]</scope>
    <source>
        <strain evidence="3">SG-18</strain>
    </source>
</reference>
<proteinExistence type="predicted"/>
<dbReference type="AlphaFoldDB" id="A0A2S7T3X1"/>
<protein>
    <submittedName>
        <fullName evidence="2">Uncharacterized protein</fullName>
    </submittedName>
</protein>
<evidence type="ECO:0000256" key="1">
    <source>
        <dbReference type="SAM" id="Phobius"/>
    </source>
</evidence>
<comment type="caution">
    <text evidence="2">The sequence shown here is derived from an EMBL/GenBank/DDBJ whole genome shotgun (WGS) entry which is preliminary data.</text>
</comment>
<evidence type="ECO:0000313" key="2">
    <source>
        <dbReference type="EMBL" id="PQJ14593.1"/>
    </source>
</evidence>
<keyword evidence="1" id="KW-0812">Transmembrane</keyword>
<organism evidence="2 3">
    <name type="scientific">Aureicoccus marinus</name>
    <dbReference type="NCBI Taxonomy" id="754435"/>
    <lineage>
        <taxon>Bacteria</taxon>
        <taxon>Pseudomonadati</taxon>
        <taxon>Bacteroidota</taxon>
        <taxon>Flavobacteriia</taxon>
        <taxon>Flavobacteriales</taxon>
        <taxon>Flavobacteriaceae</taxon>
        <taxon>Aureicoccus</taxon>
    </lineage>
</organism>
<accession>A0A2S7T3X1</accession>
<feature type="transmembrane region" description="Helical" evidence="1">
    <location>
        <begin position="40"/>
        <end position="60"/>
    </location>
</feature>
<keyword evidence="3" id="KW-1185">Reference proteome</keyword>
<feature type="transmembrane region" description="Helical" evidence="1">
    <location>
        <begin position="7"/>
        <end position="25"/>
    </location>
</feature>
<sequence>MFTTGQLVFAGLFFLGFASLIYFSYSKDKALHTKNYPGSWKVLIGFIIFVIFLFSVKFILKN</sequence>
<name>A0A2S7T3X1_9FLAO</name>
<keyword evidence="1" id="KW-0472">Membrane</keyword>
<evidence type="ECO:0000313" key="3">
    <source>
        <dbReference type="Proteomes" id="UP000239366"/>
    </source>
</evidence>
<keyword evidence="1" id="KW-1133">Transmembrane helix</keyword>
<gene>
    <name evidence="2" type="ORF">BST99_01465</name>
</gene>
<dbReference type="Proteomes" id="UP000239366">
    <property type="component" value="Unassembled WGS sequence"/>
</dbReference>